<dbReference type="SUPFAM" id="SSF51430">
    <property type="entry name" value="NAD(P)-linked oxidoreductase"/>
    <property type="match status" value="1"/>
</dbReference>
<dbReference type="STRING" id="33097.A0A150FZK5"/>
<evidence type="ECO:0000313" key="4">
    <source>
        <dbReference type="Proteomes" id="UP000075714"/>
    </source>
</evidence>
<dbReference type="AlphaFoldDB" id="A0A150FZK5"/>
<name>A0A150FZK5_GONPE</name>
<dbReference type="OrthoDB" id="2310150at2759"/>
<organism evidence="3 4">
    <name type="scientific">Gonium pectorale</name>
    <name type="common">Green alga</name>
    <dbReference type="NCBI Taxonomy" id="33097"/>
    <lineage>
        <taxon>Eukaryota</taxon>
        <taxon>Viridiplantae</taxon>
        <taxon>Chlorophyta</taxon>
        <taxon>core chlorophytes</taxon>
        <taxon>Chlorophyceae</taxon>
        <taxon>CS clade</taxon>
        <taxon>Chlamydomonadales</taxon>
        <taxon>Volvocaceae</taxon>
        <taxon>Gonium</taxon>
    </lineage>
</organism>
<keyword evidence="4" id="KW-1185">Reference proteome</keyword>
<gene>
    <name evidence="3" type="ORF">GPECTOR_106g118</name>
</gene>
<reference evidence="4" key="1">
    <citation type="journal article" date="2016" name="Nat. Commun.">
        <title>The Gonium pectorale genome demonstrates co-option of cell cycle regulation during the evolution of multicellularity.</title>
        <authorList>
            <person name="Hanschen E.R."/>
            <person name="Marriage T.N."/>
            <person name="Ferris P.J."/>
            <person name="Hamaji T."/>
            <person name="Toyoda A."/>
            <person name="Fujiyama A."/>
            <person name="Neme R."/>
            <person name="Noguchi H."/>
            <person name="Minakuchi Y."/>
            <person name="Suzuki M."/>
            <person name="Kawai-Toyooka H."/>
            <person name="Smith D.R."/>
            <person name="Sparks H."/>
            <person name="Anderson J."/>
            <person name="Bakaric R."/>
            <person name="Luria V."/>
            <person name="Karger A."/>
            <person name="Kirschner M.W."/>
            <person name="Durand P.M."/>
            <person name="Michod R.E."/>
            <person name="Nozaki H."/>
            <person name="Olson B.J."/>
        </authorList>
    </citation>
    <scope>NUCLEOTIDE SEQUENCE [LARGE SCALE GENOMIC DNA]</scope>
    <source>
        <strain evidence="4">NIES-2863</strain>
    </source>
</reference>
<sequence length="134" mass="14897">MREARQRPAANLSRPARAFTPARLAAGARRRELTCRAFWRQLLPGGRPKDPAPSGPSEKPLYRPSEMVPLGDLKVSPMGLGTWSWGNRFLWGYDESQDPELQQLFNLVVRSGINLFDTADSYGTGRLNGKSLGL</sequence>
<proteinExistence type="predicted"/>
<dbReference type="Pfam" id="PF00248">
    <property type="entry name" value="Aldo_ket_red"/>
    <property type="match status" value="1"/>
</dbReference>
<accession>A0A150FZK5</accession>
<comment type="caution">
    <text evidence="3">The sequence shown here is derived from an EMBL/GenBank/DDBJ whole genome shotgun (WGS) entry which is preliminary data.</text>
</comment>
<evidence type="ECO:0000313" key="3">
    <source>
        <dbReference type="EMBL" id="KXZ43024.1"/>
    </source>
</evidence>
<dbReference type="Gene3D" id="3.20.20.100">
    <property type="entry name" value="NADP-dependent oxidoreductase domain"/>
    <property type="match status" value="1"/>
</dbReference>
<evidence type="ECO:0000256" key="1">
    <source>
        <dbReference type="SAM" id="MobiDB-lite"/>
    </source>
</evidence>
<dbReference type="InterPro" id="IPR036812">
    <property type="entry name" value="NAD(P)_OxRdtase_dom_sf"/>
</dbReference>
<feature type="domain" description="NADP-dependent oxidoreductase" evidence="2">
    <location>
        <begin position="77"/>
        <end position="125"/>
    </location>
</feature>
<dbReference type="InterPro" id="IPR023210">
    <property type="entry name" value="NADP_OxRdtase_dom"/>
</dbReference>
<feature type="region of interest" description="Disordered" evidence="1">
    <location>
        <begin position="43"/>
        <end position="65"/>
    </location>
</feature>
<evidence type="ECO:0000259" key="2">
    <source>
        <dbReference type="Pfam" id="PF00248"/>
    </source>
</evidence>
<protein>
    <recommendedName>
        <fullName evidence="2">NADP-dependent oxidoreductase domain-containing protein</fullName>
    </recommendedName>
</protein>
<dbReference type="Proteomes" id="UP000075714">
    <property type="component" value="Unassembled WGS sequence"/>
</dbReference>
<dbReference type="EMBL" id="LSYV01000106">
    <property type="protein sequence ID" value="KXZ43024.1"/>
    <property type="molecule type" value="Genomic_DNA"/>
</dbReference>